<evidence type="ECO:0000313" key="1">
    <source>
        <dbReference type="EMBL" id="KAK6988467.1"/>
    </source>
</evidence>
<protein>
    <submittedName>
        <fullName evidence="1">Uncharacterized protein</fullName>
    </submittedName>
</protein>
<reference evidence="1 2" key="1">
    <citation type="journal article" date="2024" name="J Genomics">
        <title>Draft genome sequencing and assembly of Favolaschia claudopus CIRM-BRFM 2984 isolated from oak limbs.</title>
        <authorList>
            <person name="Navarro D."/>
            <person name="Drula E."/>
            <person name="Chaduli D."/>
            <person name="Cazenave R."/>
            <person name="Ahrendt S."/>
            <person name="Wang J."/>
            <person name="Lipzen A."/>
            <person name="Daum C."/>
            <person name="Barry K."/>
            <person name="Grigoriev I.V."/>
            <person name="Favel A."/>
            <person name="Rosso M.N."/>
            <person name="Martin F."/>
        </authorList>
    </citation>
    <scope>NUCLEOTIDE SEQUENCE [LARGE SCALE GENOMIC DNA]</scope>
    <source>
        <strain evidence="1 2">CIRM-BRFM 2984</strain>
    </source>
</reference>
<evidence type="ECO:0000313" key="2">
    <source>
        <dbReference type="Proteomes" id="UP001362999"/>
    </source>
</evidence>
<name>A0AAV9ZQ66_9AGAR</name>
<organism evidence="1 2">
    <name type="scientific">Favolaschia claudopus</name>
    <dbReference type="NCBI Taxonomy" id="2862362"/>
    <lineage>
        <taxon>Eukaryota</taxon>
        <taxon>Fungi</taxon>
        <taxon>Dikarya</taxon>
        <taxon>Basidiomycota</taxon>
        <taxon>Agaricomycotina</taxon>
        <taxon>Agaricomycetes</taxon>
        <taxon>Agaricomycetidae</taxon>
        <taxon>Agaricales</taxon>
        <taxon>Marasmiineae</taxon>
        <taxon>Mycenaceae</taxon>
        <taxon>Favolaschia</taxon>
    </lineage>
</organism>
<accession>A0AAV9ZQ66</accession>
<comment type="caution">
    <text evidence="1">The sequence shown here is derived from an EMBL/GenBank/DDBJ whole genome shotgun (WGS) entry which is preliminary data.</text>
</comment>
<dbReference type="AlphaFoldDB" id="A0AAV9ZQ66"/>
<dbReference type="Proteomes" id="UP001362999">
    <property type="component" value="Unassembled WGS sequence"/>
</dbReference>
<keyword evidence="2" id="KW-1185">Reference proteome</keyword>
<dbReference type="EMBL" id="JAWWNJ010000122">
    <property type="protein sequence ID" value="KAK6988467.1"/>
    <property type="molecule type" value="Genomic_DNA"/>
</dbReference>
<gene>
    <name evidence="1" type="ORF">R3P38DRAFT_3228741</name>
</gene>
<sequence length="353" mass="39064">MRFPAPKLETGMQVLVKFCAFDALYMSGMDTIRGLGLWKPTGIVNDARTALAFSLSASNSRIAPPEKPIHLVNADSAASGVQCPGAYFRWDVGSIFKTYPFIIHDASSHHRPRYTLLSTDFVTSIIRVQSIQCSGFASLAGGCCDACRTVDSAVEVVEKWAQQSFGKKSIDRLNHAQLEAKLNALSRQLKAEQVKKHNYWTSLKVARKRETALTERFDLLSANNVPGLPRLLSTAKKEGWSARKTTQKSQLAIEGKYHARNYTEFDRDLAILIYELGGGAALYALNKAPTMLPSRFTIAEERRAQNLRITVGDVKMSDIMENIQILFRDAPASELGPVLHTISQDEISGDGRL</sequence>
<proteinExistence type="predicted"/>